<dbReference type="SMART" id="SM00267">
    <property type="entry name" value="GGDEF"/>
    <property type="match status" value="1"/>
</dbReference>
<dbReference type="PROSITE" id="PS50887">
    <property type="entry name" value="GGDEF"/>
    <property type="match status" value="1"/>
</dbReference>
<comment type="catalytic activity">
    <reaction evidence="2">
        <text>2 GTP = 3',3'-c-di-GMP + 2 diphosphate</text>
        <dbReference type="Rhea" id="RHEA:24898"/>
        <dbReference type="ChEBI" id="CHEBI:33019"/>
        <dbReference type="ChEBI" id="CHEBI:37565"/>
        <dbReference type="ChEBI" id="CHEBI:58805"/>
        <dbReference type="EC" id="2.7.7.65"/>
    </reaction>
</comment>
<proteinExistence type="predicted"/>
<evidence type="ECO:0000256" key="2">
    <source>
        <dbReference type="ARBA" id="ARBA00034247"/>
    </source>
</evidence>
<dbReference type="GO" id="GO:0052621">
    <property type="term" value="F:diguanylate cyclase activity"/>
    <property type="evidence" value="ECO:0007669"/>
    <property type="project" value="UniProtKB-EC"/>
</dbReference>
<dbReference type="CDD" id="cd01949">
    <property type="entry name" value="GGDEF"/>
    <property type="match status" value="1"/>
</dbReference>
<dbReference type="Gene3D" id="3.30.70.270">
    <property type="match status" value="1"/>
</dbReference>
<dbReference type="Pfam" id="PF00990">
    <property type="entry name" value="GGDEF"/>
    <property type="match status" value="1"/>
</dbReference>
<evidence type="ECO:0000259" key="3">
    <source>
        <dbReference type="PROSITE" id="PS50887"/>
    </source>
</evidence>
<gene>
    <name evidence="4" type="ORF">ACFPQA_01365</name>
</gene>
<dbReference type="InterPro" id="IPR029787">
    <property type="entry name" value="Nucleotide_cyclase"/>
</dbReference>
<feature type="domain" description="GGDEF" evidence="3">
    <location>
        <begin position="174"/>
        <end position="306"/>
    </location>
</feature>
<dbReference type="RefSeq" id="WP_248157513.1">
    <property type="nucleotide sequence ID" value="NZ_JAKZAJ010000003.1"/>
</dbReference>
<evidence type="ECO:0000313" key="4">
    <source>
        <dbReference type="EMBL" id="MFC5543691.1"/>
    </source>
</evidence>
<organism evidence="4 5">
    <name type="scientific">Marinobacter koreensis</name>
    <dbReference type="NCBI Taxonomy" id="335974"/>
    <lineage>
        <taxon>Bacteria</taxon>
        <taxon>Pseudomonadati</taxon>
        <taxon>Pseudomonadota</taxon>
        <taxon>Gammaproteobacteria</taxon>
        <taxon>Pseudomonadales</taxon>
        <taxon>Marinobacteraceae</taxon>
        <taxon>Marinobacter</taxon>
    </lineage>
</organism>
<dbReference type="PANTHER" id="PTHR45138">
    <property type="entry name" value="REGULATORY COMPONENTS OF SENSORY TRANSDUCTION SYSTEM"/>
    <property type="match status" value="1"/>
</dbReference>
<keyword evidence="4" id="KW-0548">Nucleotidyltransferase</keyword>
<comment type="caution">
    <text evidence="4">The sequence shown here is derived from an EMBL/GenBank/DDBJ whole genome shotgun (WGS) entry which is preliminary data.</text>
</comment>
<reference evidence="5" key="1">
    <citation type="journal article" date="2019" name="Int. J. Syst. Evol. Microbiol.">
        <title>The Global Catalogue of Microorganisms (GCM) 10K type strain sequencing project: providing services to taxonomists for standard genome sequencing and annotation.</title>
        <authorList>
            <consortium name="The Broad Institute Genomics Platform"/>
            <consortium name="The Broad Institute Genome Sequencing Center for Infectious Disease"/>
            <person name="Wu L."/>
            <person name="Ma J."/>
        </authorList>
    </citation>
    <scope>NUCLEOTIDE SEQUENCE [LARGE SCALE GENOMIC DNA]</scope>
    <source>
        <strain evidence="5">CGMCC 4.1799</strain>
    </source>
</reference>
<dbReference type="NCBIfam" id="TIGR00254">
    <property type="entry name" value="GGDEF"/>
    <property type="match status" value="1"/>
</dbReference>
<dbReference type="EC" id="2.7.7.65" evidence="1"/>
<dbReference type="InterPro" id="IPR000160">
    <property type="entry name" value="GGDEF_dom"/>
</dbReference>
<evidence type="ECO:0000256" key="1">
    <source>
        <dbReference type="ARBA" id="ARBA00012528"/>
    </source>
</evidence>
<dbReference type="EMBL" id="JBHSNL010000001">
    <property type="protein sequence ID" value="MFC5543691.1"/>
    <property type="molecule type" value="Genomic_DNA"/>
</dbReference>
<dbReference type="Proteomes" id="UP001596055">
    <property type="component" value="Unassembled WGS sequence"/>
</dbReference>
<dbReference type="SUPFAM" id="SSF55073">
    <property type="entry name" value="Nucleotide cyclase"/>
    <property type="match status" value="1"/>
</dbReference>
<keyword evidence="4" id="KW-0808">Transferase</keyword>
<dbReference type="InterPro" id="IPR050469">
    <property type="entry name" value="Diguanylate_Cyclase"/>
</dbReference>
<sequence length="311" mass="34852">MKHTPFVSKSADQPQKLAALKQAWQEWTTSPDILARLTRRLSTTLSLENQLTIFAEEAATVVPFDSLQYRHRIAKQDFVFSTGLGGPHRAEYRLNLEGAHFGTLTLLRRKRFTEEELGGIEMLIGTAICPIRNACQFIALEQTARTDALTGIPNKRALDEDLARTSHLSDRHQETYSLILLDLDHFKAVNDIHGHLVGDQILRLTAESMERTLRVSDSIFRFGGEEFAVLLPHTASNEAREVADRLREAVTNTIFERGDIRVGVTASCGVSTHMQGESAEQWLTRADEALYRAKREGRNQTRISATISGGQ</sequence>
<accession>A0ABW0RGB1</accession>
<name>A0ABW0RGB1_9GAMM</name>
<dbReference type="InterPro" id="IPR043128">
    <property type="entry name" value="Rev_trsase/Diguanyl_cyclase"/>
</dbReference>
<dbReference type="PANTHER" id="PTHR45138:SF9">
    <property type="entry name" value="DIGUANYLATE CYCLASE DGCM-RELATED"/>
    <property type="match status" value="1"/>
</dbReference>
<protein>
    <recommendedName>
        <fullName evidence="1">diguanylate cyclase</fullName>
        <ecNumber evidence="1">2.7.7.65</ecNumber>
    </recommendedName>
</protein>
<keyword evidence="5" id="KW-1185">Reference proteome</keyword>
<evidence type="ECO:0000313" key="5">
    <source>
        <dbReference type="Proteomes" id="UP001596055"/>
    </source>
</evidence>